<name>A0ABV7Z004_9BACT</name>
<protein>
    <submittedName>
        <fullName evidence="3">Lysozyme inhibitor LprI family protein</fullName>
    </submittedName>
</protein>
<comment type="caution">
    <text evidence="3">The sequence shown here is derived from an EMBL/GenBank/DDBJ whole genome shotgun (WGS) entry which is preliminary data.</text>
</comment>
<feature type="domain" description="Lysozyme inhibitor LprI-like N-terminal" evidence="2">
    <location>
        <begin position="20"/>
        <end position="111"/>
    </location>
</feature>
<dbReference type="Pfam" id="PF07007">
    <property type="entry name" value="LprI"/>
    <property type="match status" value="1"/>
</dbReference>
<dbReference type="EMBL" id="JBHRYQ010000001">
    <property type="protein sequence ID" value="MFC3812615.1"/>
    <property type="molecule type" value="Genomic_DNA"/>
</dbReference>
<dbReference type="Proteomes" id="UP001595616">
    <property type="component" value="Unassembled WGS sequence"/>
</dbReference>
<keyword evidence="1" id="KW-0732">Signal</keyword>
<feature type="chain" id="PRO_5045219670" evidence="1">
    <location>
        <begin position="20"/>
        <end position="132"/>
    </location>
</feature>
<accession>A0ABV7Z004</accession>
<evidence type="ECO:0000313" key="4">
    <source>
        <dbReference type="Proteomes" id="UP001595616"/>
    </source>
</evidence>
<dbReference type="Gene3D" id="1.20.1270.180">
    <property type="match status" value="1"/>
</dbReference>
<evidence type="ECO:0000259" key="2">
    <source>
        <dbReference type="Pfam" id="PF07007"/>
    </source>
</evidence>
<sequence>MKKLFLFLVLILLKTLSFGQTQMQMNQTAANAYKKADKELNVAYKTILNLYKTDSVFIQSFKESQRIWVKFRDAELKMKYPETEPGFYGSVLPMCQSDYLEKLTLDRVKTLQIWIKGVEEGDVCSGSIRIKD</sequence>
<organism evidence="3 4">
    <name type="scientific">Lacihabitans lacunae</name>
    <dbReference type="NCBI Taxonomy" id="1028214"/>
    <lineage>
        <taxon>Bacteria</taxon>
        <taxon>Pseudomonadati</taxon>
        <taxon>Bacteroidota</taxon>
        <taxon>Cytophagia</taxon>
        <taxon>Cytophagales</taxon>
        <taxon>Leadbetterellaceae</taxon>
        <taxon>Lacihabitans</taxon>
    </lineage>
</organism>
<dbReference type="InterPro" id="IPR009739">
    <property type="entry name" value="LprI-like_N"/>
</dbReference>
<feature type="signal peptide" evidence="1">
    <location>
        <begin position="1"/>
        <end position="19"/>
    </location>
</feature>
<reference evidence="4" key="1">
    <citation type="journal article" date="2019" name="Int. J. Syst. Evol. Microbiol.">
        <title>The Global Catalogue of Microorganisms (GCM) 10K type strain sequencing project: providing services to taxonomists for standard genome sequencing and annotation.</title>
        <authorList>
            <consortium name="The Broad Institute Genomics Platform"/>
            <consortium name="The Broad Institute Genome Sequencing Center for Infectious Disease"/>
            <person name="Wu L."/>
            <person name="Ma J."/>
        </authorList>
    </citation>
    <scope>NUCLEOTIDE SEQUENCE [LARGE SCALE GENOMIC DNA]</scope>
    <source>
        <strain evidence="4">CECT 7956</strain>
    </source>
</reference>
<dbReference type="RefSeq" id="WP_379839499.1">
    <property type="nucleotide sequence ID" value="NZ_JBHRYQ010000001.1"/>
</dbReference>
<evidence type="ECO:0000313" key="3">
    <source>
        <dbReference type="EMBL" id="MFC3812615.1"/>
    </source>
</evidence>
<evidence type="ECO:0000256" key="1">
    <source>
        <dbReference type="SAM" id="SignalP"/>
    </source>
</evidence>
<keyword evidence="4" id="KW-1185">Reference proteome</keyword>
<gene>
    <name evidence="3" type="ORF">ACFOOI_18280</name>
</gene>
<proteinExistence type="predicted"/>